<reference evidence="9 10" key="2">
    <citation type="submission" date="2018-11" db="EMBL/GenBank/DDBJ databases">
        <authorList>
            <consortium name="Pathogen Informatics"/>
        </authorList>
    </citation>
    <scope>NUCLEOTIDE SEQUENCE [LARGE SCALE GENOMIC DNA]</scope>
</reference>
<keyword evidence="4" id="KW-0547">Nucleotide-binding</keyword>
<keyword evidence="7" id="KW-0812">Transmembrane</keyword>
<keyword evidence="5" id="KW-0418">Kinase</keyword>
<dbReference type="InterPro" id="IPR011009">
    <property type="entry name" value="Kinase-like_dom_sf"/>
</dbReference>
<feature type="transmembrane region" description="Helical" evidence="7">
    <location>
        <begin position="79"/>
        <end position="96"/>
    </location>
</feature>
<organism evidence="11">
    <name type="scientific">Gongylonema pulchrum</name>
    <dbReference type="NCBI Taxonomy" id="637853"/>
    <lineage>
        <taxon>Eukaryota</taxon>
        <taxon>Metazoa</taxon>
        <taxon>Ecdysozoa</taxon>
        <taxon>Nematoda</taxon>
        <taxon>Chromadorea</taxon>
        <taxon>Rhabditida</taxon>
        <taxon>Spirurina</taxon>
        <taxon>Spiruromorpha</taxon>
        <taxon>Spiruroidea</taxon>
        <taxon>Gongylonematidae</taxon>
        <taxon>Gongylonema</taxon>
    </lineage>
</organism>
<feature type="transmembrane region" description="Helical" evidence="7">
    <location>
        <begin position="5"/>
        <end position="21"/>
    </location>
</feature>
<keyword evidence="7" id="KW-0472">Membrane</keyword>
<evidence type="ECO:0000256" key="2">
    <source>
        <dbReference type="ARBA" id="ARBA00022527"/>
    </source>
</evidence>
<dbReference type="PROSITE" id="PS50011">
    <property type="entry name" value="PROTEIN_KINASE_DOM"/>
    <property type="match status" value="1"/>
</dbReference>
<dbReference type="GO" id="GO:0005524">
    <property type="term" value="F:ATP binding"/>
    <property type="evidence" value="ECO:0007669"/>
    <property type="project" value="UniProtKB-KW"/>
</dbReference>
<keyword evidence="6" id="KW-0067">ATP-binding</keyword>
<gene>
    <name evidence="9" type="ORF">GPUH_LOCUS6473</name>
</gene>
<feature type="domain" description="Protein kinase" evidence="8">
    <location>
        <begin position="1"/>
        <end position="106"/>
    </location>
</feature>
<reference evidence="11" key="1">
    <citation type="submission" date="2016-06" db="UniProtKB">
        <authorList>
            <consortium name="WormBaseParasite"/>
        </authorList>
    </citation>
    <scope>IDENTIFICATION</scope>
</reference>
<dbReference type="Proteomes" id="UP000271098">
    <property type="component" value="Unassembled WGS sequence"/>
</dbReference>
<evidence type="ECO:0000259" key="8">
    <source>
        <dbReference type="PROSITE" id="PS50011"/>
    </source>
</evidence>
<accession>A0A183DCN9</accession>
<sequence length="106" mass="12663">MYIYIYIYIYIYTFVCMLLDLKPNNLLINTHGRIKIADFGLARFFGSPNRNYTHQVVTRWYRAPELIYGARSYGVGVDIWAVGCIIAELLLRVYFFKYFQKFNNHL</sequence>
<proteinExistence type="predicted"/>
<dbReference type="PANTHER" id="PTHR24056:SF0">
    <property type="entry name" value="CYCLIN-DEPENDENT KINASE 7"/>
    <property type="match status" value="1"/>
</dbReference>
<dbReference type="WBParaSite" id="GPUH_0000648901-mRNA-1">
    <property type="protein sequence ID" value="GPUH_0000648901-mRNA-1"/>
    <property type="gene ID" value="GPUH_0000648901"/>
</dbReference>
<name>A0A183DCN9_9BILA</name>
<dbReference type="PANTHER" id="PTHR24056">
    <property type="entry name" value="CELL DIVISION PROTEIN KINASE"/>
    <property type="match status" value="1"/>
</dbReference>
<dbReference type="GO" id="GO:0004693">
    <property type="term" value="F:cyclin-dependent protein serine/threonine kinase activity"/>
    <property type="evidence" value="ECO:0007669"/>
    <property type="project" value="TreeGrafter"/>
</dbReference>
<dbReference type="Pfam" id="PF00069">
    <property type="entry name" value="Pkinase"/>
    <property type="match status" value="1"/>
</dbReference>
<dbReference type="Gene3D" id="1.10.510.10">
    <property type="entry name" value="Transferase(Phosphotransferase) domain 1"/>
    <property type="match status" value="1"/>
</dbReference>
<dbReference type="GO" id="GO:0008353">
    <property type="term" value="F:RNA polymerase II CTD heptapeptide repeat kinase activity"/>
    <property type="evidence" value="ECO:0007669"/>
    <property type="project" value="UniProtKB-EC"/>
</dbReference>
<evidence type="ECO:0000256" key="4">
    <source>
        <dbReference type="ARBA" id="ARBA00022741"/>
    </source>
</evidence>
<dbReference type="GO" id="GO:0070985">
    <property type="term" value="C:transcription factor TFIIK complex"/>
    <property type="evidence" value="ECO:0007669"/>
    <property type="project" value="TreeGrafter"/>
</dbReference>
<dbReference type="InterPro" id="IPR050108">
    <property type="entry name" value="CDK"/>
</dbReference>
<dbReference type="GO" id="GO:0045944">
    <property type="term" value="P:positive regulation of transcription by RNA polymerase II"/>
    <property type="evidence" value="ECO:0007669"/>
    <property type="project" value="TreeGrafter"/>
</dbReference>
<evidence type="ECO:0000313" key="10">
    <source>
        <dbReference type="Proteomes" id="UP000271098"/>
    </source>
</evidence>
<evidence type="ECO:0000256" key="6">
    <source>
        <dbReference type="ARBA" id="ARBA00022840"/>
    </source>
</evidence>
<evidence type="ECO:0000256" key="1">
    <source>
        <dbReference type="ARBA" id="ARBA00012409"/>
    </source>
</evidence>
<keyword evidence="2" id="KW-0723">Serine/threonine-protein kinase</keyword>
<dbReference type="InterPro" id="IPR000719">
    <property type="entry name" value="Prot_kinase_dom"/>
</dbReference>
<dbReference type="EC" id="2.7.11.23" evidence="1"/>
<dbReference type="AlphaFoldDB" id="A0A183DCN9"/>
<evidence type="ECO:0000256" key="7">
    <source>
        <dbReference type="SAM" id="Phobius"/>
    </source>
</evidence>
<keyword evidence="10" id="KW-1185">Reference proteome</keyword>
<dbReference type="SUPFAM" id="SSF56112">
    <property type="entry name" value="Protein kinase-like (PK-like)"/>
    <property type="match status" value="1"/>
</dbReference>
<protein>
    <recommendedName>
        <fullName evidence="1">[RNA-polymerase]-subunit kinase</fullName>
        <ecNumber evidence="1">2.7.11.23</ecNumber>
    </recommendedName>
</protein>
<evidence type="ECO:0000313" key="11">
    <source>
        <dbReference type="WBParaSite" id="GPUH_0000648901-mRNA-1"/>
    </source>
</evidence>
<dbReference type="OrthoDB" id="5845748at2759"/>
<dbReference type="GO" id="GO:0005737">
    <property type="term" value="C:cytoplasm"/>
    <property type="evidence" value="ECO:0007669"/>
    <property type="project" value="TreeGrafter"/>
</dbReference>
<evidence type="ECO:0000313" key="9">
    <source>
        <dbReference type="EMBL" id="VDK54877.1"/>
    </source>
</evidence>
<evidence type="ECO:0000256" key="5">
    <source>
        <dbReference type="ARBA" id="ARBA00022777"/>
    </source>
</evidence>
<keyword evidence="7" id="KW-1133">Transmembrane helix</keyword>
<keyword evidence="3" id="KW-0808">Transferase</keyword>
<evidence type="ECO:0000256" key="3">
    <source>
        <dbReference type="ARBA" id="ARBA00022679"/>
    </source>
</evidence>
<dbReference type="EMBL" id="UYRT01015274">
    <property type="protein sequence ID" value="VDK54877.1"/>
    <property type="molecule type" value="Genomic_DNA"/>
</dbReference>